<keyword evidence="11 13" id="KW-0407">Ion channel</keyword>
<keyword evidence="4 13" id="KW-0812">Transmembrane</keyword>
<proteinExistence type="inferred from homology"/>
<dbReference type="GO" id="GO:0005886">
    <property type="term" value="C:plasma membrane"/>
    <property type="evidence" value="ECO:0007669"/>
    <property type="project" value="TreeGrafter"/>
</dbReference>
<keyword evidence="5 15" id="KW-1133">Transmembrane helix</keyword>
<protein>
    <submittedName>
        <fullName evidence="17">ASIC5</fullName>
    </submittedName>
</protein>
<evidence type="ECO:0000256" key="11">
    <source>
        <dbReference type="ARBA" id="ARBA00023303"/>
    </source>
</evidence>
<dbReference type="Proteomes" id="UP000593567">
    <property type="component" value="Unassembled WGS sequence"/>
</dbReference>
<dbReference type="SUPFAM" id="SSF57535">
    <property type="entry name" value="Complement control module/SCR domain"/>
    <property type="match status" value="1"/>
</dbReference>
<keyword evidence="2 13" id="KW-0813">Transport</keyword>
<evidence type="ECO:0000256" key="15">
    <source>
        <dbReference type="SAM" id="Phobius"/>
    </source>
</evidence>
<organism evidence="17 18">
    <name type="scientific">Bugula neritina</name>
    <name type="common">Brown bryozoan</name>
    <name type="synonym">Sertularia neritina</name>
    <dbReference type="NCBI Taxonomy" id="10212"/>
    <lineage>
        <taxon>Eukaryota</taxon>
        <taxon>Metazoa</taxon>
        <taxon>Spiralia</taxon>
        <taxon>Lophotrochozoa</taxon>
        <taxon>Bryozoa</taxon>
        <taxon>Gymnolaemata</taxon>
        <taxon>Cheilostomatida</taxon>
        <taxon>Flustrina</taxon>
        <taxon>Buguloidea</taxon>
        <taxon>Bugulidae</taxon>
        <taxon>Bugula</taxon>
    </lineage>
</organism>
<dbReference type="Gene3D" id="1.10.287.770">
    <property type="entry name" value="YojJ-like"/>
    <property type="match status" value="1"/>
</dbReference>
<keyword evidence="8 15" id="KW-0472">Membrane</keyword>
<evidence type="ECO:0000259" key="16">
    <source>
        <dbReference type="PROSITE" id="PS50923"/>
    </source>
</evidence>
<comment type="caution">
    <text evidence="12">Lacks conserved residue(s) required for the propagation of feature annotation.</text>
</comment>
<evidence type="ECO:0000313" key="17">
    <source>
        <dbReference type="EMBL" id="KAF6018099.1"/>
    </source>
</evidence>
<keyword evidence="10 13" id="KW-0739">Sodium transport</keyword>
<dbReference type="EMBL" id="VXIV02003338">
    <property type="protein sequence ID" value="KAF6018099.1"/>
    <property type="molecule type" value="Genomic_DNA"/>
</dbReference>
<evidence type="ECO:0000256" key="7">
    <source>
        <dbReference type="ARBA" id="ARBA00023065"/>
    </source>
</evidence>
<evidence type="ECO:0000256" key="6">
    <source>
        <dbReference type="ARBA" id="ARBA00023053"/>
    </source>
</evidence>
<evidence type="ECO:0000256" key="10">
    <source>
        <dbReference type="ARBA" id="ARBA00023201"/>
    </source>
</evidence>
<name>A0A7J7IW21_BUGNE</name>
<dbReference type="AlphaFoldDB" id="A0A7J7IW21"/>
<feature type="compositionally biased region" description="Polar residues" evidence="14">
    <location>
        <begin position="1"/>
        <end position="19"/>
    </location>
</feature>
<dbReference type="InterPro" id="IPR000436">
    <property type="entry name" value="Sushi_SCR_CCP_dom"/>
</dbReference>
<feature type="domain" description="Sushi" evidence="16">
    <location>
        <begin position="202"/>
        <end position="268"/>
    </location>
</feature>
<sequence>MINLVAQQSPGLARNTESSCAPPFPESESEHSVNSREAIHPSPNMAGNVDEESNAEKIELYEAYWIQNTTAHGCSRLANTAKFQRFVWVLALLTCFVYVSIEVYNSFDFYYQYLTTTEINKINKPEIPFPAVTICNFNRWRKSHLDEDTVEQLKGIVALYSYDYVIPDLDTNEENLDEVLSNILPTAKPVRVETTTTTAPPVECILPPTPLGITYEVESDLTNQSTVLVGSTIRYVCTVSYMVLRDGDEVHTCTESGQFQGKVPMCVDFEEAGERYTIANNKSNPEAMAVSTTVATEYNSQPLSAMTLCFWIRSSADSTLGTVISYGVEGDSILSVIQTPQKLSSVYGLKYKLFGIEGRAITLTSYDQWNPFCLHYSTGEAGSKLYKFLVFKNEENGFHLYGDDDIRGTSHQEFPLGGEFVLLNEYENYINLRENRELSQVSSGAEIANVNLWSRIIPIEVMDKMLWYGNVYTMLPSTIAKLYGSLDHEIAVYNVSETGVLRVRRNELITTTSSTTSVTSSTTPHLNTTGGSALNATADSVVTSTPYLGNTTSYTGNNTYMGNTTTDSVNGTTDAVNGTADTVNNTMSSSNVTSSNDTSADNTTETTEETPFNYADFTRTAGWQLVDEKSGHDETERKTLLSCTYRGRKCDSRWFTHRFGAYGNCYTFNQDIPEYLAKEEGFSLPIIQDNAGPTGGLNMLLDVQTFEYAESTALNGNSELGLKFIIHAPYEVPVINSMGYAVGPGQKAFVGFDKTIVSNLEEPWGKCNESRQLIYNLNYTLEGCALECRLQKVVAACGCKPYYYPGDFDICSLDQLEKCAFIEIAKVNADFSEMCDCPIACTSEDYDVKLSYTTFPNRPYGFQLGEDLNITLPRFTPGTVAYENTYQYIKGNVINLDMYFEKMLETEMKQNKAMDITALLGNVGGQLGLFIGCSFLTAFEFLECIVMSTLYHCKRRRLAKARKKKREQAAAHQLEYGLYTPRYSSELDKNNSNNNGGLSVAISQQPLVW</sequence>
<dbReference type="InterPro" id="IPR001873">
    <property type="entry name" value="ENaC"/>
</dbReference>
<comment type="subcellular location">
    <subcellularLocation>
        <location evidence="1">Membrane</location>
        <topology evidence="1">Multi-pass membrane protein</topology>
    </subcellularLocation>
</comment>
<keyword evidence="6" id="KW-0915">Sodium</keyword>
<evidence type="ECO:0000256" key="8">
    <source>
        <dbReference type="ARBA" id="ARBA00023136"/>
    </source>
</evidence>
<dbReference type="Gene3D" id="2.10.70.10">
    <property type="entry name" value="Complement Module, domain 1"/>
    <property type="match status" value="1"/>
</dbReference>
<keyword evidence="12" id="KW-0768">Sushi</keyword>
<accession>A0A7J7IW21</accession>
<reference evidence="17" key="1">
    <citation type="submission" date="2020-06" db="EMBL/GenBank/DDBJ databases">
        <title>Draft genome of Bugula neritina, a colonial animal packing powerful symbionts and potential medicines.</title>
        <authorList>
            <person name="Rayko M."/>
        </authorList>
    </citation>
    <scope>NUCLEOTIDE SEQUENCE [LARGE SCALE GENOMIC DNA]</scope>
    <source>
        <strain evidence="17">Kwan_BN1</strain>
    </source>
</reference>
<dbReference type="Pfam" id="PF00858">
    <property type="entry name" value="ASC"/>
    <property type="match status" value="2"/>
</dbReference>
<dbReference type="Pfam" id="PF00084">
    <property type="entry name" value="Sushi"/>
    <property type="match status" value="1"/>
</dbReference>
<evidence type="ECO:0000256" key="1">
    <source>
        <dbReference type="ARBA" id="ARBA00004141"/>
    </source>
</evidence>
<evidence type="ECO:0000256" key="14">
    <source>
        <dbReference type="SAM" id="MobiDB-lite"/>
    </source>
</evidence>
<evidence type="ECO:0000256" key="3">
    <source>
        <dbReference type="ARBA" id="ARBA00022461"/>
    </source>
</evidence>
<evidence type="ECO:0000256" key="9">
    <source>
        <dbReference type="ARBA" id="ARBA00023157"/>
    </source>
</evidence>
<evidence type="ECO:0000313" key="18">
    <source>
        <dbReference type="Proteomes" id="UP000593567"/>
    </source>
</evidence>
<dbReference type="GO" id="GO:0015280">
    <property type="term" value="F:ligand-gated sodium channel activity"/>
    <property type="evidence" value="ECO:0007669"/>
    <property type="project" value="TreeGrafter"/>
</dbReference>
<evidence type="ECO:0000256" key="2">
    <source>
        <dbReference type="ARBA" id="ARBA00022448"/>
    </source>
</evidence>
<feature type="transmembrane region" description="Helical" evidence="15">
    <location>
        <begin position="86"/>
        <end position="107"/>
    </location>
</feature>
<dbReference type="PROSITE" id="PS50923">
    <property type="entry name" value="SUSHI"/>
    <property type="match status" value="1"/>
</dbReference>
<keyword evidence="9" id="KW-1015">Disulfide bond</keyword>
<dbReference type="InterPro" id="IPR035976">
    <property type="entry name" value="Sushi/SCR/CCP_sf"/>
</dbReference>
<comment type="caution">
    <text evidence="17">The sequence shown here is derived from an EMBL/GenBank/DDBJ whole genome shotgun (WGS) entry which is preliminary data.</text>
</comment>
<dbReference type="CDD" id="cd00033">
    <property type="entry name" value="CCP"/>
    <property type="match status" value="1"/>
</dbReference>
<evidence type="ECO:0000256" key="5">
    <source>
        <dbReference type="ARBA" id="ARBA00022989"/>
    </source>
</evidence>
<keyword evidence="3 13" id="KW-0894">Sodium channel</keyword>
<evidence type="ECO:0000256" key="4">
    <source>
        <dbReference type="ARBA" id="ARBA00022692"/>
    </source>
</evidence>
<dbReference type="OrthoDB" id="6238402at2759"/>
<evidence type="ECO:0000256" key="12">
    <source>
        <dbReference type="PROSITE-ProRule" id="PRU00302"/>
    </source>
</evidence>
<gene>
    <name evidence="17" type="ORF">EB796_023590</name>
</gene>
<dbReference type="Gene3D" id="2.60.470.10">
    <property type="entry name" value="Acid-sensing ion channels like domains"/>
    <property type="match status" value="1"/>
</dbReference>
<keyword evidence="7 13" id="KW-0406">Ion transport</keyword>
<evidence type="ECO:0000256" key="13">
    <source>
        <dbReference type="RuleBase" id="RU000679"/>
    </source>
</evidence>
<keyword evidence="18" id="KW-1185">Reference proteome</keyword>
<feature type="compositionally biased region" description="Basic and acidic residues" evidence="14">
    <location>
        <begin position="28"/>
        <end position="39"/>
    </location>
</feature>
<dbReference type="PANTHER" id="PTHR11690">
    <property type="entry name" value="AMILORIDE-SENSITIVE SODIUM CHANNEL-RELATED"/>
    <property type="match status" value="1"/>
</dbReference>
<feature type="region of interest" description="Disordered" evidence="14">
    <location>
        <begin position="1"/>
        <end position="49"/>
    </location>
</feature>
<feature type="region of interest" description="Disordered" evidence="14">
    <location>
        <begin position="582"/>
        <end position="608"/>
    </location>
</feature>
<comment type="similarity">
    <text evidence="13">Belongs to the amiloride-sensitive sodium channel (TC 1.A.6) family.</text>
</comment>
<dbReference type="PANTHER" id="PTHR11690:SF222">
    <property type="entry name" value="AMILORIDE-SENSITIVE SODIUM CHANNEL SUBUNIT GAMMA"/>
    <property type="match status" value="1"/>
</dbReference>
<feature type="compositionally biased region" description="Low complexity" evidence="14">
    <location>
        <begin position="582"/>
        <end position="605"/>
    </location>
</feature>